<feature type="transmembrane region" description="Helical" evidence="7">
    <location>
        <begin position="57"/>
        <end position="77"/>
    </location>
</feature>
<evidence type="ECO:0000256" key="2">
    <source>
        <dbReference type="ARBA" id="ARBA00022448"/>
    </source>
</evidence>
<dbReference type="InterPro" id="IPR006726">
    <property type="entry name" value="PHBA_efflux_AaeB/fusaric-R"/>
</dbReference>
<evidence type="ECO:0000256" key="6">
    <source>
        <dbReference type="ARBA" id="ARBA00023136"/>
    </source>
</evidence>
<dbReference type="EMBL" id="NHRY01000217">
    <property type="protein sequence ID" value="PPQ30087.1"/>
    <property type="molecule type" value="Genomic_DNA"/>
</dbReference>
<dbReference type="Pfam" id="PF04632">
    <property type="entry name" value="FUSC"/>
    <property type="match status" value="1"/>
</dbReference>
<dbReference type="Proteomes" id="UP000239724">
    <property type="component" value="Unassembled WGS sequence"/>
</dbReference>
<evidence type="ECO:0000256" key="7">
    <source>
        <dbReference type="SAM" id="Phobius"/>
    </source>
</evidence>
<feature type="transmembrane region" description="Helical" evidence="7">
    <location>
        <begin position="490"/>
        <end position="514"/>
    </location>
</feature>
<keyword evidence="5 7" id="KW-1133">Transmembrane helix</keyword>
<keyword evidence="2" id="KW-0813">Transport</keyword>
<feature type="transmembrane region" description="Helical" evidence="7">
    <location>
        <begin position="354"/>
        <end position="375"/>
    </location>
</feature>
<proteinExistence type="predicted"/>
<feature type="transmembrane region" description="Helical" evidence="7">
    <location>
        <begin position="6"/>
        <end position="27"/>
    </location>
</feature>
<keyword evidence="9" id="KW-1185">Reference proteome</keyword>
<comment type="caution">
    <text evidence="8">The sequence shown here is derived from an EMBL/GenBank/DDBJ whole genome shotgun (WGS) entry which is preliminary data.</text>
</comment>
<dbReference type="OrthoDB" id="9807111at2"/>
<feature type="transmembrane region" description="Helical" evidence="7">
    <location>
        <begin position="434"/>
        <end position="450"/>
    </location>
</feature>
<feature type="transmembrane region" description="Helical" evidence="7">
    <location>
        <begin position="457"/>
        <end position="478"/>
    </location>
</feature>
<dbReference type="PANTHER" id="PTHR30509">
    <property type="entry name" value="P-HYDROXYBENZOIC ACID EFFLUX PUMP SUBUNIT-RELATED"/>
    <property type="match status" value="1"/>
</dbReference>
<feature type="transmembrane region" description="Helical" evidence="7">
    <location>
        <begin position="411"/>
        <end position="428"/>
    </location>
</feature>
<organism evidence="8 9">
    <name type="scientific">Rhodopila globiformis</name>
    <name type="common">Rhodopseudomonas globiformis</name>
    <dbReference type="NCBI Taxonomy" id="1071"/>
    <lineage>
        <taxon>Bacteria</taxon>
        <taxon>Pseudomonadati</taxon>
        <taxon>Pseudomonadota</taxon>
        <taxon>Alphaproteobacteria</taxon>
        <taxon>Acetobacterales</taxon>
        <taxon>Acetobacteraceae</taxon>
        <taxon>Rhodopila</taxon>
    </lineage>
</organism>
<dbReference type="AlphaFoldDB" id="A0A2S6N670"/>
<dbReference type="GO" id="GO:0005886">
    <property type="term" value="C:plasma membrane"/>
    <property type="evidence" value="ECO:0007669"/>
    <property type="project" value="UniProtKB-SubCell"/>
</dbReference>
<evidence type="ECO:0008006" key="10">
    <source>
        <dbReference type="Google" id="ProtNLM"/>
    </source>
</evidence>
<reference evidence="8 9" key="1">
    <citation type="journal article" date="2018" name="Arch. Microbiol.">
        <title>New insights into the metabolic potential of the phototrophic purple bacterium Rhodopila globiformis DSM 161(T) from its draft genome sequence and evidence for a vanadium-dependent nitrogenase.</title>
        <authorList>
            <person name="Imhoff J.F."/>
            <person name="Rahn T."/>
            <person name="Kunzel S."/>
            <person name="Neulinger S.C."/>
        </authorList>
    </citation>
    <scope>NUCLEOTIDE SEQUENCE [LARGE SCALE GENOMIC DNA]</scope>
    <source>
        <strain evidence="8 9">DSM 161</strain>
    </source>
</reference>
<evidence type="ECO:0000256" key="4">
    <source>
        <dbReference type="ARBA" id="ARBA00022692"/>
    </source>
</evidence>
<feature type="transmembrane region" description="Helical" evidence="7">
    <location>
        <begin position="83"/>
        <end position="101"/>
    </location>
</feature>
<keyword evidence="6 7" id="KW-0472">Membrane</keyword>
<dbReference type="RefSeq" id="WP_104520630.1">
    <property type="nucleotide sequence ID" value="NZ_NHRY01000217.1"/>
</dbReference>
<keyword evidence="3" id="KW-1003">Cell membrane</keyword>
<evidence type="ECO:0000313" key="9">
    <source>
        <dbReference type="Proteomes" id="UP000239724"/>
    </source>
</evidence>
<feature type="transmembrane region" description="Helical" evidence="7">
    <location>
        <begin position="381"/>
        <end position="399"/>
    </location>
</feature>
<dbReference type="PANTHER" id="PTHR30509:SF9">
    <property type="entry name" value="MULTIDRUG RESISTANCE PROTEIN MDTO"/>
    <property type="match status" value="1"/>
</dbReference>
<keyword evidence="4 7" id="KW-0812">Transmembrane</keyword>
<name>A0A2S6N670_RHOGL</name>
<feature type="transmembrane region" description="Helical" evidence="7">
    <location>
        <begin position="142"/>
        <end position="165"/>
    </location>
</feature>
<evidence type="ECO:0000256" key="5">
    <source>
        <dbReference type="ARBA" id="ARBA00022989"/>
    </source>
</evidence>
<accession>A0A2S6N670</accession>
<dbReference type="GO" id="GO:0022857">
    <property type="term" value="F:transmembrane transporter activity"/>
    <property type="evidence" value="ECO:0007669"/>
    <property type="project" value="InterPro"/>
</dbReference>
<evidence type="ECO:0000256" key="1">
    <source>
        <dbReference type="ARBA" id="ARBA00004651"/>
    </source>
</evidence>
<gene>
    <name evidence="8" type="ORF">CCS01_20230</name>
</gene>
<protein>
    <recommendedName>
        <fullName evidence="10">Fusaric acid resistance protein</fullName>
    </recommendedName>
</protein>
<comment type="subcellular location">
    <subcellularLocation>
        <location evidence="1">Cell membrane</location>
        <topology evidence="1">Multi-pass membrane protein</topology>
    </subcellularLocation>
</comment>
<evidence type="ECO:0000256" key="3">
    <source>
        <dbReference type="ARBA" id="ARBA00022475"/>
    </source>
</evidence>
<evidence type="ECO:0000313" key="8">
    <source>
        <dbReference type="EMBL" id="PPQ30087.1"/>
    </source>
</evidence>
<sequence length="713" mass="75818">MILFSARSWVFATRTFVALLLTLYVAFSLNLEKPYWAAMTVYIVSQPQTGGLRSKSIYRFISTLIGAAVSVVLVPTLVDAPELLGLMLALWVGLCLYISLLDRTPRSYVFMLAGYTAAFIGFPAVTDPSGIFGSAVSRVEEIGIAIVITTMIGSLVFPVSIAPLLNGCLDRWSRDTHHWTEAALGGDAASRGLMAADIAEADRLAGNLVYDPSGLSRAGRQFGDLRARMLLFLPTLSSIGDHVRELGRLPGGVSPAMRRLLDNMLAWNRTGHGSGEDARRLHRETFDLMPVLTSTPAWRDVLTSVLLLRLREAIELMQDCRALRRYLAGGASGPVPHLRHAVTRAGRAQHVDHGMAALSALAAVLAVLACCAAWIALGWPAGAMAVQMAAVACSFFAAMDDPVPMIRNFTWQAIIGLLIAIAYVYAILPAASSFEMLALALAPVYLLAGLMMTSPRFYFWGLGTAVNTAVMMGLQGRYTADMAATLNNGIAVVTGMSIAAMLTALLRSVGAGWIARRIMRANRTDLVALARLRDIGARMAAAQRNRLADAMLDRLVLLAPRLVAVGQNPRQAAERALVELRLGLNLIDVPRFRRGLPDSCAGSITRMLADLDRHFADLARHGDMPAPGPLLAGLDASIAAVGGMPAGHRQVRLLLALVGVRRNLFPGAAPPDFFVSMPAAPLPAAPALAAPALAAPALAAPALAAPVPATSAA</sequence>
<feature type="transmembrane region" description="Helical" evidence="7">
    <location>
        <begin position="108"/>
        <end position="126"/>
    </location>
</feature>